<evidence type="ECO:0000256" key="1">
    <source>
        <dbReference type="SAM" id="MobiDB-lite"/>
    </source>
</evidence>
<protein>
    <submittedName>
        <fullName evidence="3">Uncharacterized protein</fullName>
    </submittedName>
</protein>
<sequence length="675" mass="72389">MFGGDIRVPAIFCVALIWSVLKGFIGATVATCICAFGNGGVAIWNLFPLLYLVEKTVSQTSILGPNLKAILLVLGPVMICIWFDLVVYVSISFSFIYGFGYAVVTTMRHFLGTERGRWKHVELGGLVASCKKVVQDFSEFCTHSMPDYCEHFLNAPQEQPFDLSPFAIFMQLTNITLIICFNSIACMILTAARIPGLLARLCRVTGRLRCDLNWRTRIPLTLSVISFMPAAAAASVGISGLAGAGLGLFAGIVGAGEQSWRQGWCSALSQLASYDAALNRFCFGFELTCIPDSFCPEGAMCGGTGMRGNSPRRSDARHSLGMAAVWVVEQVGRPLLRLGPADRAHGKRGRPLLAGSSGFVLRDALLLRHRRRARECFSAWRRLAQLARARCLDVAQPPIIQLNSSSHVDAHGDRAVLHPARPTQPCELSVSHQTLSQTLASGHLEAAPVTSELAHSSEMDRLHPLCSFPLRPDGIKSARRRAALLLNPAALPSPRTPSTASSSSSAPLSVSSMTPPLPPRLLGALTRARVLLHSVPSSPASPTLPEEAAEVPATTPLLTPMLSPPPRAQHPGSDAQAAPGALQQGRERCEDAPDENDPMGVPTRRQLFDATFPFSHLQPGTTSPFKATKAPLGARRVQRSQGPLPAPGESRPAGGVSPATLPAKETFLLPRNARS</sequence>
<feature type="transmembrane region" description="Helical" evidence="2">
    <location>
        <begin position="94"/>
        <end position="111"/>
    </location>
</feature>
<feature type="transmembrane region" description="Helical" evidence="2">
    <location>
        <begin position="67"/>
        <end position="87"/>
    </location>
</feature>
<organism evidence="3 5">
    <name type="scientific">Cymbomonas tetramitiformis</name>
    <dbReference type="NCBI Taxonomy" id="36881"/>
    <lineage>
        <taxon>Eukaryota</taxon>
        <taxon>Viridiplantae</taxon>
        <taxon>Chlorophyta</taxon>
        <taxon>Pyramimonadophyceae</taxon>
        <taxon>Pyramimonadales</taxon>
        <taxon>Pyramimonadaceae</taxon>
        <taxon>Cymbomonas</taxon>
    </lineage>
</organism>
<dbReference type="InterPro" id="IPR040229">
    <property type="entry name" value="At3g27390-like"/>
</dbReference>
<dbReference type="EMBL" id="LGRX02030971">
    <property type="protein sequence ID" value="KAK3245143.1"/>
    <property type="molecule type" value="Genomic_DNA"/>
</dbReference>
<feature type="transmembrane region" description="Helical" evidence="2">
    <location>
        <begin position="220"/>
        <end position="253"/>
    </location>
</feature>
<feature type="region of interest" description="Disordered" evidence="1">
    <location>
        <begin position="556"/>
        <end position="600"/>
    </location>
</feature>
<name>A0AAE0BYK5_9CHLO</name>
<feature type="region of interest" description="Disordered" evidence="1">
    <location>
        <begin position="615"/>
        <end position="675"/>
    </location>
</feature>
<keyword evidence="2" id="KW-0812">Transmembrane</keyword>
<dbReference type="PANTHER" id="PTHR31133:SF12">
    <property type="entry name" value="MEMBRANE PROTEIN"/>
    <property type="match status" value="1"/>
</dbReference>
<feature type="transmembrane region" description="Helical" evidence="2">
    <location>
        <begin position="28"/>
        <end position="47"/>
    </location>
</feature>
<gene>
    <name evidence="4" type="ORF">CYMTET_45271</name>
    <name evidence="3" type="ORF">CYMTET_45272</name>
</gene>
<evidence type="ECO:0000313" key="5">
    <source>
        <dbReference type="Proteomes" id="UP001190700"/>
    </source>
</evidence>
<keyword evidence="2" id="KW-1133">Transmembrane helix</keyword>
<dbReference type="Proteomes" id="UP001190700">
    <property type="component" value="Unassembled WGS sequence"/>
</dbReference>
<dbReference type="AlphaFoldDB" id="A0AAE0BYK5"/>
<comment type="caution">
    <text evidence="3">The sequence shown here is derived from an EMBL/GenBank/DDBJ whole genome shotgun (WGS) entry which is preliminary data.</text>
</comment>
<proteinExistence type="predicted"/>
<accession>A0AAE0BYK5</accession>
<feature type="region of interest" description="Disordered" evidence="1">
    <location>
        <begin position="488"/>
        <end position="515"/>
    </location>
</feature>
<dbReference type="EMBL" id="LGRX02030970">
    <property type="protein sequence ID" value="KAK3245144.1"/>
    <property type="molecule type" value="Genomic_DNA"/>
</dbReference>
<reference evidence="3 5" key="1">
    <citation type="journal article" date="2015" name="Genome Biol. Evol.">
        <title>Comparative Genomics of a Bacterivorous Green Alga Reveals Evolutionary Causalities and Consequences of Phago-Mixotrophic Mode of Nutrition.</title>
        <authorList>
            <person name="Burns J.A."/>
            <person name="Paasch A."/>
            <person name="Narechania A."/>
            <person name="Kim E."/>
        </authorList>
    </citation>
    <scope>NUCLEOTIDE SEQUENCE [LARGE SCALE GENOMIC DNA]</scope>
    <source>
        <strain evidence="3">PLY_AMNH</strain>
    </source>
</reference>
<keyword evidence="5" id="KW-1185">Reference proteome</keyword>
<reference evidence="3" key="2">
    <citation type="submission" date="2023-06" db="EMBL/GenBank/DDBJ databases">
        <title>Long-read-based genome assembly of the green algal bacterivore Cymbomonas tetramitiformis.</title>
        <authorList>
            <person name="Gyaltshen Y."/>
            <person name="Rozenberg A."/>
            <person name="Paasch A."/>
            <person name="Burns J.A."/>
            <person name="Warring S."/>
            <person name="Larson R."/>
            <person name="Maurer-Alcala X."/>
            <person name="Dacks J."/>
            <person name="Kim E."/>
        </authorList>
    </citation>
    <scope>NUCLEOTIDE SEQUENCE</scope>
    <source>
        <strain evidence="3">PLY_AMNH</strain>
    </source>
</reference>
<feature type="compositionally biased region" description="Low complexity" evidence="1">
    <location>
        <begin position="488"/>
        <end position="512"/>
    </location>
</feature>
<evidence type="ECO:0000256" key="2">
    <source>
        <dbReference type="SAM" id="Phobius"/>
    </source>
</evidence>
<dbReference type="PANTHER" id="PTHR31133">
    <property type="entry name" value="MEMBRANE PROTEIN"/>
    <property type="match status" value="1"/>
</dbReference>
<evidence type="ECO:0000313" key="4">
    <source>
        <dbReference type="EMBL" id="KAK3245144.1"/>
    </source>
</evidence>
<keyword evidence="2" id="KW-0472">Membrane</keyword>
<feature type="transmembrane region" description="Helical" evidence="2">
    <location>
        <begin position="175"/>
        <end position="199"/>
    </location>
</feature>
<evidence type="ECO:0000313" key="3">
    <source>
        <dbReference type="EMBL" id="KAK3245143.1"/>
    </source>
</evidence>